<dbReference type="STRING" id="1075417.SAMN05421823_108132"/>
<reference evidence="2 3" key="1">
    <citation type="submission" date="2016-10" db="EMBL/GenBank/DDBJ databases">
        <authorList>
            <person name="de Groot N.N."/>
        </authorList>
    </citation>
    <scope>NUCLEOTIDE SEQUENCE [LARGE SCALE GENOMIC DNA]</scope>
    <source>
        <strain evidence="2 3">DSM 25186</strain>
    </source>
</reference>
<accession>A0A1G9MZX1</accession>
<keyword evidence="1" id="KW-0472">Membrane</keyword>
<organism evidence="2 3">
    <name type="scientific">Catalinimonas alkaloidigena</name>
    <dbReference type="NCBI Taxonomy" id="1075417"/>
    <lineage>
        <taxon>Bacteria</taxon>
        <taxon>Pseudomonadati</taxon>
        <taxon>Bacteroidota</taxon>
        <taxon>Cytophagia</taxon>
        <taxon>Cytophagales</taxon>
        <taxon>Catalimonadaceae</taxon>
        <taxon>Catalinimonas</taxon>
    </lineage>
</organism>
<proteinExistence type="predicted"/>
<evidence type="ECO:0000313" key="2">
    <source>
        <dbReference type="EMBL" id="SDL79551.1"/>
    </source>
</evidence>
<keyword evidence="1" id="KW-0812">Transmembrane</keyword>
<evidence type="ECO:0000256" key="1">
    <source>
        <dbReference type="SAM" id="Phobius"/>
    </source>
</evidence>
<dbReference type="EMBL" id="FNFO01000008">
    <property type="protein sequence ID" value="SDL79551.1"/>
    <property type="molecule type" value="Genomic_DNA"/>
</dbReference>
<sequence length="173" mass="19641">MNSSRFITQVLYFVFLVGLQLLLFRNLVMFNYAFCFVYVGFILWLPREMNPVLVMLLAFGTGLFIDWFYDTSGIHAAASVLVAFLRPYLLKGLTPGGGYEAGDDISVRLMGPQWLTLFMLPLLLAFHLALFGIEAATWELSGWILLKALSSTLFTYAILLLIQYTVHSPRARR</sequence>
<dbReference type="RefSeq" id="WP_089685007.1">
    <property type="nucleotide sequence ID" value="NZ_FNFO01000008.1"/>
</dbReference>
<feature type="transmembrane region" description="Helical" evidence="1">
    <location>
        <begin position="6"/>
        <end position="24"/>
    </location>
</feature>
<dbReference type="AlphaFoldDB" id="A0A1G9MZX1"/>
<feature type="transmembrane region" description="Helical" evidence="1">
    <location>
        <begin position="52"/>
        <end position="69"/>
    </location>
</feature>
<feature type="transmembrane region" description="Helical" evidence="1">
    <location>
        <begin position="29"/>
        <end position="46"/>
    </location>
</feature>
<evidence type="ECO:0008006" key="4">
    <source>
        <dbReference type="Google" id="ProtNLM"/>
    </source>
</evidence>
<dbReference type="Proteomes" id="UP000198510">
    <property type="component" value="Unassembled WGS sequence"/>
</dbReference>
<name>A0A1G9MZX1_9BACT</name>
<gene>
    <name evidence="2" type="ORF">SAMN05421823_108132</name>
</gene>
<evidence type="ECO:0000313" key="3">
    <source>
        <dbReference type="Proteomes" id="UP000198510"/>
    </source>
</evidence>
<protein>
    <recommendedName>
        <fullName evidence="4">Rod shape-determining protein MreD</fullName>
    </recommendedName>
</protein>
<keyword evidence="1" id="KW-1133">Transmembrane helix</keyword>
<feature type="transmembrane region" description="Helical" evidence="1">
    <location>
        <begin position="114"/>
        <end position="138"/>
    </location>
</feature>
<dbReference type="OrthoDB" id="1132160at2"/>
<feature type="transmembrane region" description="Helical" evidence="1">
    <location>
        <begin position="144"/>
        <end position="166"/>
    </location>
</feature>
<keyword evidence="3" id="KW-1185">Reference proteome</keyword>